<keyword evidence="12" id="KW-1185">Reference proteome</keyword>
<dbReference type="InterPro" id="IPR056789">
    <property type="entry name" value="LRR_R13L1-DRL21"/>
</dbReference>
<evidence type="ECO:0000256" key="4">
    <source>
        <dbReference type="ARBA" id="ARBA00022741"/>
    </source>
</evidence>
<keyword evidence="6" id="KW-0067">ATP-binding</keyword>
<keyword evidence="4" id="KW-0547">Nucleotide-binding</keyword>
<evidence type="ECO:0000256" key="6">
    <source>
        <dbReference type="ARBA" id="ARBA00022840"/>
    </source>
</evidence>
<evidence type="ECO:0000259" key="9">
    <source>
        <dbReference type="Pfam" id="PF23559"/>
    </source>
</evidence>
<evidence type="ECO:0000313" key="12">
    <source>
        <dbReference type="Proteomes" id="UP000775213"/>
    </source>
</evidence>
<dbReference type="Gene3D" id="1.10.10.10">
    <property type="entry name" value="Winged helix-like DNA-binding domain superfamily/Winged helix DNA-binding domain"/>
    <property type="match status" value="1"/>
</dbReference>
<evidence type="ECO:0000256" key="3">
    <source>
        <dbReference type="ARBA" id="ARBA00022737"/>
    </source>
</evidence>
<evidence type="ECO:0000256" key="2">
    <source>
        <dbReference type="ARBA" id="ARBA00022614"/>
    </source>
</evidence>
<dbReference type="InterPro" id="IPR027417">
    <property type="entry name" value="P-loop_NTPase"/>
</dbReference>
<keyword evidence="2" id="KW-0433">Leucine-rich repeat</keyword>
<evidence type="ECO:0000259" key="10">
    <source>
        <dbReference type="Pfam" id="PF25019"/>
    </source>
</evidence>
<evidence type="ECO:0000313" key="11">
    <source>
        <dbReference type="EMBL" id="KAH0452390.1"/>
    </source>
</evidence>
<dbReference type="SUPFAM" id="SSF52058">
    <property type="entry name" value="L domain-like"/>
    <property type="match status" value="2"/>
</dbReference>
<keyword evidence="5" id="KW-0611">Plant defense</keyword>
<dbReference type="Pfam" id="PF00931">
    <property type="entry name" value="NB-ARC"/>
    <property type="match status" value="1"/>
</dbReference>
<dbReference type="PANTHER" id="PTHR36766:SF51">
    <property type="entry name" value="DISEASE RESISTANCE RPP13-LIKE PROTEIN 1"/>
    <property type="match status" value="1"/>
</dbReference>
<evidence type="ECO:0000259" key="7">
    <source>
        <dbReference type="Pfam" id="PF00931"/>
    </source>
</evidence>
<sequence length="1111" mass="128586">MPPCSLLPRASSSSSSSIATGATTAGINFIQDRLMKDLSRLGRMLQRIQAVLHDAEEREIYDNAIQLWLSELREVAYDVEDVLDEYDYKVIKIQLEGINTAEEEPSLMRKREDEEDDDEIYGYQASLPSSNSVKILISCNMAKRIIDIIEQFDEIMKDRVALQLREEDGLKKPNFDVAMKRPPSSSLMHDFDVIGREDDKKKIIQLLLSDSEKENIIIPIVGLGGVGKTTLAQLVYNDHMICKHFSLKVWVCVSEEFNVMRVTKEIAKSIIGSDNHNLNDLQCMLKKALLGKIFLFVLDDIWNERLDMWEALRAPFCGIGMGKIIVTTRSKSVTRIMQTMPPHELGCLDEEKSWSLFQRHAFCGWELDQQFNFEKIGRQIAKKCGGLPLALKAIGGFLRYEVEEQTWLNVLKNDLWELEGTKNLIFPALKISYNHLPSHLKPCFVYASLFPKDYVFEKEELIRLWIAHGYIQLTGRKRLLEEDLAFEYFEELQRRSFFQLSKHGDFILHDMVHDLARFIAKNEICSLLDFDEPKNMHKDAKHIFFIKHAKVHRFPSFGAIRTFSYLDHDSEVLQQSKFLKNLFPYFGCLRVLRIEAPKYDCNLQFVDRIGTLQHLRYLSMNVRSVQMAEQSLCSLYKLQTLKLQSFEQCMLPFAMGKLINLRHLLLHCDTEMLPKSICQLENLLTLDIEKCCQLRELPTSISKLINLRHLMLPIGKNFCVPRGIEKLINLQTLSHYHLKRGSQHCDIGWLKDLVNLRGRLLIFELQNVKSRENAERANLQSKPHIKSLKLYWTEVRKDDECVKQEEEVLDGLQPHTNVEELAITGYDGKSFPSWFGNPRFSNLTAIRLQNFNNNEECNFLPLSELPSLKLLFIINIKGIKRLGNDFWCYTPPDERENNFTEVHVGFPSLEVLSIDYMPEWEEWPTIKKGDFPSLRILNIKNCPKLELLPTLPSSLEEFEVKTCERLKHLALHNISGPPRLQKVVIECCILLTSVKQVPELTHLEISHCYNLKSVNRLDNLLATLKVLMLFGCPLLQLNPDECSHHSIANLPSEKGKLERAHVVNCPQMRDWCQWRALTYSEMRPPHLNPSSIQPKKLRPHFPTGDLCIMLQ</sequence>
<dbReference type="SUPFAM" id="SSF52540">
    <property type="entry name" value="P-loop containing nucleoside triphosphate hydrolases"/>
    <property type="match status" value="1"/>
</dbReference>
<dbReference type="PANTHER" id="PTHR36766">
    <property type="entry name" value="PLANT BROAD-SPECTRUM MILDEW RESISTANCE PROTEIN RPW8"/>
    <property type="match status" value="1"/>
</dbReference>
<dbReference type="FunFam" id="1.10.10.10:FF:000322">
    <property type="entry name" value="Probable disease resistance protein At1g63360"/>
    <property type="match status" value="1"/>
</dbReference>
<dbReference type="Pfam" id="PF18052">
    <property type="entry name" value="Rx_N"/>
    <property type="match status" value="1"/>
</dbReference>
<dbReference type="InterPro" id="IPR036388">
    <property type="entry name" value="WH-like_DNA-bd_sf"/>
</dbReference>
<evidence type="ECO:0000259" key="8">
    <source>
        <dbReference type="Pfam" id="PF18052"/>
    </source>
</evidence>
<comment type="similarity">
    <text evidence="1">Belongs to the disease resistance NB-LRR family.</text>
</comment>
<dbReference type="Gene3D" id="3.80.10.10">
    <property type="entry name" value="Ribonuclease Inhibitor"/>
    <property type="match status" value="3"/>
</dbReference>
<organism evidence="11 12">
    <name type="scientific">Dendrobium chrysotoxum</name>
    <name type="common">Orchid</name>
    <dbReference type="NCBI Taxonomy" id="161865"/>
    <lineage>
        <taxon>Eukaryota</taxon>
        <taxon>Viridiplantae</taxon>
        <taxon>Streptophyta</taxon>
        <taxon>Embryophyta</taxon>
        <taxon>Tracheophyta</taxon>
        <taxon>Spermatophyta</taxon>
        <taxon>Magnoliopsida</taxon>
        <taxon>Liliopsida</taxon>
        <taxon>Asparagales</taxon>
        <taxon>Orchidaceae</taxon>
        <taxon>Epidendroideae</taxon>
        <taxon>Malaxideae</taxon>
        <taxon>Dendrobiinae</taxon>
        <taxon>Dendrobium</taxon>
    </lineage>
</organism>
<dbReference type="InterPro" id="IPR058922">
    <property type="entry name" value="WHD_DRP"/>
</dbReference>
<feature type="domain" description="Disease resistance N-terminal" evidence="8">
    <location>
        <begin position="33"/>
        <end position="94"/>
    </location>
</feature>
<protein>
    <recommendedName>
        <fullName evidence="13">Disease resistance protein RGA3</fullName>
    </recommendedName>
</protein>
<feature type="domain" description="Disease resistance protein winged helix" evidence="9">
    <location>
        <begin position="449"/>
        <end position="516"/>
    </location>
</feature>
<dbReference type="GO" id="GO:0043531">
    <property type="term" value="F:ADP binding"/>
    <property type="evidence" value="ECO:0007669"/>
    <property type="project" value="InterPro"/>
</dbReference>
<reference evidence="11 12" key="1">
    <citation type="journal article" date="2021" name="Hortic Res">
        <title>Chromosome-scale assembly of the Dendrobium chrysotoxum genome enhances the understanding of orchid evolution.</title>
        <authorList>
            <person name="Zhang Y."/>
            <person name="Zhang G.Q."/>
            <person name="Zhang D."/>
            <person name="Liu X.D."/>
            <person name="Xu X.Y."/>
            <person name="Sun W.H."/>
            <person name="Yu X."/>
            <person name="Zhu X."/>
            <person name="Wang Z.W."/>
            <person name="Zhao X."/>
            <person name="Zhong W.Y."/>
            <person name="Chen H."/>
            <person name="Yin W.L."/>
            <person name="Huang T."/>
            <person name="Niu S.C."/>
            <person name="Liu Z.J."/>
        </authorList>
    </citation>
    <scope>NUCLEOTIDE SEQUENCE [LARGE SCALE GENOMIC DNA]</scope>
    <source>
        <strain evidence="11">Lindl</strain>
    </source>
</reference>
<dbReference type="Pfam" id="PF25019">
    <property type="entry name" value="LRR_R13L1-DRL21"/>
    <property type="match status" value="1"/>
</dbReference>
<gene>
    <name evidence="11" type="ORF">IEQ34_019689</name>
</gene>
<dbReference type="GO" id="GO:0002758">
    <property type="term" value="P:innate immune response-activating signaling pathway"/>
    <property type="evidence" value="ECO:0007669"/>
    <property type="project" value="UniProtKB-ARBA"/>
</dbReference>
<dbReference type="Proteomes" id="UP000775213">
    <property type="component" value="Unassembled WGS sequence"/>
</dbReference>
<keyword evidence="3" id="KW-0677">Repeat</keyword>
<accession>A0AAV7G9C0</accession>
<dbReference type="Gene3D" id="3.40.50.300">
    <property type="entry name" value="P-loop containing nucleotide triphosphate hydrolases"/>
    <property type="match status" value="1"/>
</dbReference>
<proteinExistence type="inferred from homology"/>
<evidence type="ECO:0000256" key="5">
    <source>
        <dbReference type="ARBA" id="ARBA00022821"/>
    </source>
</evidence>
<dbReference type="InterPro" id="IPR032675">
    <property type="entry name" value="LRR_dom_sf"/>
</dbReference>
<dbReference type="PRINTS" id="PR00364">
    <property type="entry name" value="DISEASERSIST"/>
</dbReference>
<dbReference type="Gene3D" id="1.20.5.4130">
    <property type="match status" value="1"/>
</dbReference>
<dbReference type="InterPro" id="IPR041118">
    <property type="entry name" value="Rx_N"/>
</dbReference>
<dbReference type="EMBL" id="JAGFBR010000017">
    <property type="protein sequence ID" value="KAH0452390.1"/>
    <property type="molecule type" value="Genomic_DNA"/>
</dbReference>
<evidence type="ECO:0008006" key="13">
    <source>
        <dbReference type="Google" id="ProtNLM"/>
    </source>
</evidence>
<dbReference type="Pfam" id="PF23559">
    <property type="entry name" value="WHD_DRP"/>
    <property type="match status" value="1"/>
</dbReference>
<dbReference type="AlphaFoldDB" id="A0AAV7G9C0"/>
<dbReference type="GO" id="GO:0042742">
    <property type="term" value="P:defense response to bacterium"/>
    <property type="evidence" value="ECO:0007669"/>
    <property type="project" value="UniProtKB-ARBA"/>
</dbReference>
<feature type="domain" description="R13L1/DRL21-like LRR repeat region" evidence="10">
    <location>
        <begin position="747"/>
        <end position="875"/>
    </location>
</feature>
<evidence type="ECO:0000256" key="1">
    <source>
        <dbReference type="ARBA" id="ARBA00008894"/>
    </source>
</evidence>
<name>A0AAV7G9C0_DENCH</name>
<dbReference type="InterPro" id="IPR002182">
    <property type="entry name" value="NB-ARC"/>
</dbReference>
<dbReference type="GO" id="GO:0005524">
    <property type="term" value="F:ATP binding"/>
    <property type="evidence" value="ECO:0007669"/>
    <property type="project" value="UniProtKB-KW"/>
</dbReference>
<feature type="domain" description="NB-ARC" evidence="7">
    <location>
        <begin position="197"/>
        <end position="362"/>
    </location>
</feature>
<comment type="caution">
    <text evidence="11">The sequence shown here is derived from an EMBL/GenBank/DDBJ whole genome shotgun (WGS) entry which is preliminary data.</text>
</comment>
<dbReference type="GO" id="GO:0009626">
    <property type="term" value="P:plant-type hypersensitive response"/>
    <property type="evidence" value="ECO:0007669"/>
    <property type="project" value="UniProtKB-ARBA"/>
</dbReference>